<accession>A0A174S7W5</accession>
<dbReference type="InterPro" id="IPR010559">
    <property type="entry name" value="Sig_transdc_His_kin_internal"/>
</dbReference>
<evidence type="ECO:0000256" key="1">
    <source>
        <dbReference type="ARBA" id="ARBA00004370"/>
    </source>
</evidence>
<dbReference type="Pfam" id="PF06580">
    <property type="entry name" value="His_kinase"/>
    <property type="match status" value="1"/>
</dbReference>
<feature type="domain" description="HAMP" evidence="5">
    <location>
        <begin position="287"/>
        <end position="339"/>
    </location>
</feature>
<dbReference type="EMBL" id="CZAY01000017">
    <property type="protein sequence ID" value="CUP90519.1"/>
    <property type="molecule type" value="Genomic_DNA"/>
</dbReference>
<dbReference type="InterPro" id="IPR050640">
    <property type="entry name" value="Bact_2-comp_sensor_kinase"/>
</dbReference>
<protein>
    <submittedName>
        <fullName evidence="6">Inner membrane protein ypdA</fullName>
    </submittedName>
</protein>
<dbReference type="GO" id="GO:0016020">
    <property type="term" value="C:membrane"/>
    <property type="evidence" value="ECO:0007669"/>
    <property type="project" value="UniProtKB-SubCell"/>
</dbReference>
<dbReference type="SMART" id="SM00304">
    <property type="entry name" value="HAMP"/>
    <property type="match status" value="1"/>
</dbReference>
<dbReference type="OrthoDB" id="9776552at2"/>
<dbReference type="CDD" id="cd06225">
    <property type="entry name" value="HAMP"/>
    <property type="match status" value="1"/>
</dbReference>
<dbReference type="SUPFAM" id="SSF158472">
    <property type="entry name" value="HAMP domain-like"/>
    <property type="match status" value="1"/>
</dbReference>
<dbReference type="InterPro" id="IPR036890">
    <property type="entry name" value="HATPase_C_sf"/>
</dbReference>
<dbReference type="Gene3D" id="3.30.565.10">
    <property type="entry name" value="Histidine kinase-like ATPase, C-terminal domain"/>
    <property type="match status" value="1"/>
</dbReference>
<dbReference type="GO" id="GO:0000155">
    <property type="term" value="F:phosphorelay sensor kinase activity"/>
    <property type="evidence" value="ECO:0007669"/>
    <property type="project" value="InterPro"/>
</dbReference>
<dbReference type="PANTHER" id="PTHR34220:SF7">
    <property type="entry name" value="SENSOR HISTIDINE KINASE YPDA"/>
    <property type="match status" value="1"/>
</dbReference>
<organism evidence="6 7">
    <name type="scientific">Dorea longicatena</name>
    <dbReference type="NCBI Taxonomy" id="88431"/>
    <lineage>
        <taxon>Bacteria</taxon>
        <taxon>Bacillati</taxon>
        <taxon>Bacillota</taxon>
        <taxon>Clostridia</taxon>
        <taxon>Lachnospirales</taxon>
        <taxon>Lachnospiraceae</taxon>
        <taxon>Dorea</taxon>
    </lineage>
</organism>
<keyword evidence="4" id="KW-0812">Transmembrane</keyword>
<dbReference type="PROSITE" id="PS50885">
    <property type="entry name" value="HAMP"/>
    <property type="match status" value="1"/>
</dbReference>
<evidence type="ECO:0000256" key="4">
    <source>
        <dbReference type="SAM" id="Phobius"/>
    </source>
</evidence>
<keyword evidence="3" id="KW-0808">Transferase</keyword>
<dbReference type="AlphaFoldDB" id="A0A174S7W5"/>
<dbReference type="RefSeq" id="WP_055283897.1">
    <property type="nucleotide sequence ID" value="NZ_CZAY01000017.1"/>
</dbReference>
<dbReference type="Proteomes" id="UP000095485">
    <property type="component" value="Unassembled WGS sequence"/>
</dbReference>
<gene>
    <name evidence="6" type="primary">ypdA_2</name>
    <name evidence="6" type="ORF">ERS852526_02268</name>
</gene>
<evidence type="ECO:0000259" key="5">
    <source>
        <dbReference type="PROSITE" id="PS50885"/>
    </source>
</evidence>
<keyword evidence="4" id="KW-1133">Transmembrane helix</keyword>
<dbReference type="GeneID" id="96229550"/>
<dbReference type="Pfam" id="PF00672">
    <property type="entry name" value="HAMP"/>
    <property type="match status" value="1"/>
</dbReference>
<comment type="subcellular location">
    <subcellularLocation>
        <location evidence="1">Membrane</location>
    </subcellularLocation>
</comment>
<dbReference type="SUPFAM" id="SSF55874">
    <property type="entry name" value="ATPase domain of HSP90 chaperone/DNA topoisomerase II/histidine kinase"/>
    <property type="match status" value="1"/>
</dbReference>
<keyword evidence="4" id="KW-0472">Membrane</keyword>
<dbReference type="InterPro" id="IPR003660">
    <property type="entry name" value="HAMP_dom"/>
</dbReference>
<evidence type="ECO:0000313" key="6">
    <source>
        <dbReference type="EMBL" id="CUP90519.1"/>
    </source>
</evidence>
<evidence type="ECO:0000256" key="2">
    <source>
        <dbReference type="ARBA" id="ARBA00022553"/>
    </source>
</evidence>
<evidence type="ECO:0000256" key="3">
    <source>
        <dbReference type="ARBA" id="ARBA00022679"/>
    </source>
</evidence>
<dbReference type="PANTHER" id="PTHR34220">
    <property type="entry name" value="SENSOR HISTIDINE KINASE YPDA"/>
    <property type="match status" value="1"/>
</dbReference>
<evidence type="ECO:0000313" key="7">
    <source>
        <dbReference type="Proteomes" id="UP000095485"/>
    </source>
</evidence>
<name>A0A174S7W5_9FIRM</name>
<dbReference type="Gene3D" id="6.10.340.10">
    <property type="match status" value="1"/>
</dbReference>
<keyword evidence="2" id="KW-0597">Phosphoprotein</keyword>
<sequence>MKKSLFRQFIALLLIPVCIILVINFCIIIHLHKSQNEELKNYCISTLENINVNVSSMTTSMKKTATVFSSQKETQAYLESSSSDSHQLQRQSYSELIGMAQSYTPGLIDILMWDQTSVTSLISYIPADMEDFVVNQFQDSRNDTASYFRFYIQPATDTPYMIYFAPIYLTSFSENFGKYIGNIAIICKTNALYKLVNASTDISLTISDRTTNQILYSNAVARRHIPARNNFEFFKKTMELSNSNLDITAIAYNGQIHLLQGQESQFLLSLAILLLVYILLVILAVQHLIIHPIHQLNETIENLDYKNNELHIQTNAKNEIGSIASHVNHMLDRISSLNQRDIESQARIYEMELNKKQTQIYAYQSQINPHFLYNMLQCMRGISLMHDIPEVAQICTNMADLFRYSIKGAFLVPLENELNIIDKYLYMIEVRFQGRITYKLEVSENTKDCLIPKMILQPIVENAIFHGLDEIEEGGIITIKTTRSEDDLYIAVTDNGVGFSKEMLYDLTRKLEEEITFINNSPSGTSDNIGVINIHNKIRLYEGNNYGLSIDSIPNHTSVTLHLNAKQQTTT</sequence>
<feature type="transmembrane region" description="Helical" evidence="4">
    <location>
        <begin position="6"/>
        <end position="31"/>
    </location>
</feature>
<proteinExistence type="predicted"/>
<reference evidence="6 7" key="1">
    <citation type="submission" date="2015-09" db="EMBL/GenBank/DDBJ databases">
        <authorList>
            <consortium name="Pathogen Informatics"/>
        </authorList>
    </citation>
    <scope>NUCLEOTIDE SEQUENCE [LARGE SCALE GENOMIC DNA]</scope>
    <source>
        <strain evidence="6 7">2789STDY5834914</strain>
    </source>
</reference>
<feature type="transmembrane region" description="Helical" evidence="4">
    <location>
        <begin position="266"/>
        <end position="289"/>
    </location>
</feature>